<reference evidence="1 2" key="1">
    <citation type="journal article" date="2025" name="Microbiol. Resour. Announc.">
        <title>Draft genome sequences for Neonectria magnoliae and Neonectria punicea, canker pathogens of Liriodendron tulipifera and Acer saccharum in West Virginia.</title>
        <authorList>
            <person name="Petronek H.M."/>
            <person name="Kasson M.T."/>
            <person name="Metheny A.M."/>
            <person name="Stauder C.M."/>
            <person name="Lovett B."/>
            <person name="Lynch S.C."/>
            <person name="Garnas J.R."/>
            <person name="Kasson L.R."/>
            <person name="Stajich J.E."/>
        </authorList>
    </citation>
    <scope>NUCLEOTIDE SEQUENCE [LARGE SCALE GENOMIC DNA]</scope>
    <source>
        <strain evidence="1 2">NRRL 64651</strain>
    </source>
</reference>
<name>A0ABR1IIU1_9HYPO</name>
<keyword evidence="2" id="KW-1185">Reference proteome</keyword>
<dbReference type="EMBL" id="JAZAVK010000002">
    <property type="protein sequence ID" value="KAK7432920.1"/>
    <property type="molecule type" value="Genomic_DNA"/>
</dbReference>
<protein>
    <submittedName>
        <fullName evidence="1">Uncharacterized protein</fullName>
    </submittedName>
</protein>
<gene>
    <name evidence="1" type="ORF">QQZ08_000391</name>
</gene>
<evidence type="ECO:0000313" key="1">
    <source>
        <dbReference type="EMBL" id="KAK7432920.1"/>
    </source>
</evidence>
<organism evidence="1 2">
    <name type="scientific">Neonectria magnoliae</name>
    <dbReference type="NCBI Taxonomy" id="2732573"/>
    <lineage>
        <taxon>Eukaryota</taxon>
        <taxon>Fungi</taxon>
        <taxon>Dikarya</taxon>
        <taxon>Ascomycota</taxon>
        <taxon>Pezizomycotina</taxon>
        <taxon>Sordariomycetes</taxon>
        <taxon>Hypocreomycetidae</taxon>
        <taxon>Hypocreales</taxon>
        <taxon>Nectriaceae</taxon>
        <taxon>Neonectria</taxon>
    </lineage>
</organism>
<evidence type="ECO:0000313" key="2">
    <source>
        <dbReference type="Proteomes" id="UP001498421"/>
    </source>
</evidence>
<proteinExistence type="predicted"/>
<comment type="caution">
    <text evidence="1">The sequence shown here is derived from an EMBL/GenBank/DDBJ whole genome shotgun (WGS) entry which is preliminary data.</text>
</comment>
<dbReference type="Proteomes" id="UP001498421">
    <property type="component" value="Unassembled WGS sequence"/>
</dbReference>
<accession>A0ABR1IIU1</accession>
<sequence>MVRRIVFDDQVSWIARLRMPPISDLPDDREAAIYARIMQVEVAGMKFLKAKTDIPVPIVHAYNTEQDNNVGAPYILID</sequence>